<evidence type="ECO:0000256" key="4">
    <source>
        <dbReference type="ARBA" id="ARBA00022833"/>
    </source>
</evidence>
<accession>A0A8B8GC32</accession>
<dbReference type="Pfam" id="PF00628">
    <property type="entry name" value="PHD"/>
    <property type="match status" value="1"/>
</dbReference>
<gene>
    <name evidence="10" type="primary">LOC112690656</name>
</gene>
<dbReference type="InterPro" id="IPR001965">
    <property type="entry name" value="Znf_PHD"/>
</dbReference>
<keyword evidence="4" id="KW-0862">Zinc</keyword>
<dbReference type="InterPro" id="IPR037869">
    <property type="entry name" value="Spp1/CFP1"/>
</dbReference>
<evidence type="ECO:0000256" key="5">
    <source>
        <dbReference type="ARBA" id="ARBA00023242"/>
    </source>
</evidence>
<feature type="compositionally biased region" description="Basic and acidic residues" evidence="7">
    <location>
        <begin position="130"/>
        <end position="142"/>
    </location>
</feature>
<name>A0A8B8GC32_9HEMI</name>
<dbReference type="SUPFAM" id="SSF57903">
    <property type="entry name" value="FYVE/PHD zinc finger"/>
    <property type="match status" value="1"/>
</dbReference>
<comment type="subcellular location">
    <subcellularLocation>
        <location evidence="1">Nucleus</location>
    </subcellularLocation>
</comment>
<dbReference type="PROSITE" id="PS01359">
    <property type="entry name" value="ZF_PHD_1"/>
    <property type="match status" value="1"/>
</dbReference>
<feature type="region of interest" description="Disordered" evidence="7">
    <location>
        <begin position="21"/>
        <end position="50"/>
    </location>
</feature>
<keyword evidence="9" id="KW-1185">Reference proteome</keyword>
<feature type="compositionally biased region" description="Acidic residues" evidence="7">
    <location>
        <begin position="21"/>
        <end position="32"/>
    </location>
</feature>
<reference evidence="10" key="1">
    <citation type="submission" date="2025-08" db="UniProtKB">
        <authorList>
            <consortium name="RefSeq"/>
        </authorList>
    </citation>
    <scope>IDENTIFICATION</scope>
    <source>
        <tissue evidence="10">Whole body</tissue>
    </source>
</reference>
<feature type="domain" description="PHD-type" evidence="8">
    <location>
        <begin position="73"/>
        <end position="123"/>
    </location>
</feature>
<dbReference type="Proteomes" id="UP000694846">
    <property type="component" value="Unplaced"/>
</dbReference>
<dbReference type="CDD" id="cd15552">
    <property type="entry name" value="PHD_PHF3_like"/>
    <property type="match status" value="1"/>
</dbReference>
<evidence type="ECO:0000256" key="2">
    <source>
        <dbReference type="ARBA" id="ARBA00022723"/>
    </source>
</evidence>
<dbReference type="Gene3D" id="2.60.120.650">
    <property type="entry name" value="Cupin"/>
    <property type="match status" value="1"/>
</dbReference>
<dbReference type="GO" id="GO:0008270">
    <property type="term" value="F:zinc ion binding"/>
    <property type="evidence" value="ECO:0007669"/>
    <property type="project" value="UniProtKB-KW"/>
</dbReference>
<evidence type="ECO:0000259" key="8">
    <source>
        <dbReference type="PROSITE" id="PS50016"/>
    </source>
</evidence>
<dbReference type="OrthoDB" id="1884872at2759"/>
<dbReference type="GeneID" id="112690656"/>
<dbReference type="PANTHER" id="PTHR46174:SF1">
    <property type="entry name" value="CXXC-TYPE ZINC FINGER PROTEIN 1"/>
    <property type="match status" value="1"/>
</dbReference>
<evidence type="ECO:0000256" key="6">
    <source>
        <dbReference type="PROSITE-ProRule" id="PRU00146"/>
    </source>
</evidence>
<dbReference type="InterPro" id="IPR019786">
    <property type="entry name" value="Zinc_finger_PHD-type_CS"/>
</dbReference>
<evidence type="ECO:0000256" key="7">
    <source>
        <dbReference type="SAM" id="MobiDB-lite"/>
    </source>
</evidence>
<dbReference type="GO" id="GO:0048188">
    <property type="term" value="C:Set1C/COMPASS complex"/>
    <property type="evidence" value="ECO:0007669"/>
    <property type="project" value="InterPro"/>
</dbReference>
<evidence type="ECO:0000313" key="10">
    <source>
        <dbReference type="RefSeq" id="XP_025420488.1"/>
    </source>
</evidence>
<protein>
    <submittedName>
        <fullName evidence="10">Histone lysine demethylase PHF8-like</fullName>
    </submittedName>
</protein>
<keyword evidence="2" id="KW-0479">Metal-binding</keyword>
<dbReference type="AlphaFoldDB" id="A0A8B8GC32"/>
<dbReference type="InterPro" id="IPR019787">
    <property type="entry name" value="Znf_PHD-finger"/>
</dbReference>
<keyword evidence="3 6" id="KW-0863">Zinc-finger</keyword>
<dbReference type="PROSITE" id="PS50016">
    <property type="entry name" value="ZF_PHD_2"/>
    <property type="match status" value="1"/>
</dbReference>
<keyword evidence="5" id="KW-0539">Nucleus</keyword>
<dbReference type="InterPro" id="IPR011011">
    <property type="entry name" value="Znf_FYVE_PHD"/>
</dbReference>
<evidence type="ECO:0000256" key="3">
    <source>
        <dbReference type="ARBA" id="ARBA00022771"/>
    </source>
</evidence>
<evidence type="ECO:0000256" key="1">
    <source>
        <dbReference type="ARBA" id="ARBA00004123"/>
    </source>
</evidence>
<dbReference type="SMART" id="SM00249">
    <property type="entry name" value="PHD"/>
    <property type="match status" value="1"/>
</dbReference>
<proteinExistence type="predicted"/>
<dbReference type="GO" id="GO:0045893">
    <property type="term" value="P:positive regulation of DNA-templated transcription"/>
    <property type="evidence" value="ECO:0007669"/>
    <property type="project" value="TreeGrafter"/>
</dbReference>
<evidence type="ECO:0000313" key="9">
    <source>
        <dbReference type="Proteomes" id="UP000694846"/>
    </source>
</evidence>
<dbReference type="PANTHER" id="PTHR46174">
    <property type="entry name" value="CXXC-TYPE ZINC FINGER PROTEIN 1"/>
    <property type="match status" value="1"/>
</dbReference>
<sequence>MAEANKNDLVSEYQLYQVVTVEEEGEGDEDKDADARSLPPRFPSVFSKSINEYSEELDTDRGGTMTSKDDPNKFLCFCRKPNNDKFMISCDTCEVWFHGKCVGITKDLSKQIEEWNCPPCKKKKTKEARKKSDEEKTNKKLNEDKRKKYGSIWLVKKTDSKSTKIQPLLQQNCVQRKKVFEEHSEVEDGADKVLQSTRLRLPSVNKTSKLKDVQNILSKDIPSSSKTKDQNKNFMANKDRDFEIIDLTRNHHETVADNLVTLALATFSMYL</sequence>
<organism evidence="9 10">
    <name type="scientific">Sipha flava</name>
    <name type="common">yellow sugarcane aphid</name>
    <dbReference type="NCBI Taxonomy" id="143950"/>
    <lineage>
        <taxon>Eukaryota</taxon>
        <taxon>Metazoa</taxon>
        <taxon>Ecdysozoa</taxon>
        <taxon>Arthropoda</taxon>
        <taxon>Hexapoda</taxon>
        <taxon>Insecta</taxon>
        <taxon>Pterygota</taxon>
        <taxon>Neoptera</taxon>
        <taxon>Paraneoptera</taxon>
        <taxon>Hemiptera</taxon>
        <taxon>Sternorrhyncha</taxon>
        <taxon>Aphidomorpha</taxon>
        <taxon>Aphidoidea</taxon>
        <taxon>Aphididae</taxon>
        <taxon>Sipha</taxon>
    </lineage>
</organism>
<feature type="region of interest" description="Disordered" evidence="7">
    <location>
        <begin position="123"/>
        <end position="142"/>
    </location>
</feature>
<dbReference type="RefSeq" id="XP_025420488.1">
    <property type="nucleotide sequence ID" value="XM_025564703.1"/>
</dbReference>